<dbReference type="AlphaFoldDB" id="A0A7S4EQN9"/>
<proteinExistence type="predicted"/>
<accession>A0A7S4EQN9</accession>
<organism evidence="1">
    <name type="scientific">Pseudo-nitzschia australis</name>
    <dbReference type="NCBI Taxonomy" id="44445"/>
    <lineage>
        <taxon>Eukaryota</taxon>
        <taxon>Sar</taxon>
        <taxon>Stramenopiles</taxon>
        <taxon>Ochrophyta</taxon>
        <taxon>Bacillariophyta</taxon>
        <taxon>Bacillariophyceae</taxon>
        <taxon>Bacillariophycidae</taxon>
        <taxon>Bacillariales</taxon>
        <taxon>Bacillariaceae</taxon>
        <taxon>Pseudo-nitzschia</taxon>
    </lineage>
</organism>
<sequence length="103" mass="11338">MPSATPRRVALHRLPLQAATQHNPGSRTMECSFFGGVVSAVGVQPTDRPTPRKAALPLVPRRFCLGHANAMQCHAIMMVCDCNYDYIHSEITTRLVSTLVAHR</sequence>
<protein>
    <submittedName>
        <fullName evidence="1">Uncharacterized protein</fullName>
    </submittedName>
</protein>
<gene>
    <name evidence="1" type="ORF">PAUS00366_LOCUS21954</name>
</gene>
<evidence type="ECO:0000313" key="1">
    <source>
        <dbReference type="EMBL" id="CAE0729170.1"/>
    </source>
</evidence>
<name>A0A7S4EQN9_9STRA</name>
<dbReference type="EMBL" id="HBIX01033520">
    <property type="protein sequence ID" value="CAE0729170.1"/>
    <property type="molecule type" value="Transcribed_RNA"/>
</dbReference>
<reference evidence="1" key="1">
    <citation type="submission" date="2021-01" db="EMBL/GenBank/DDBJ databases">
        <authorList>
            <person name="Corre E."/>
            <person name="Pelletier E."/>
            <person name="Niang G."/>
            <person name="Scheremetjew M."/>
            <person name="Finn R."/>
            <person name="Kale V."/>
            <person name="Holt S."/>
            <person name="Cochrane G."/>
            <person name="Meng A."/>
            <person name="Brown T."/>
            <person name="Cohen L."/>
        </authorList>
    </citation>
    <scope>NUCLEOTIDE SEQUENCE</scope>
    <source>
        <strain evidence="1">10249 10 AB</strain>
    </source>
</reference>